<name>A0ABU3V6W2_9ACTN</name>
<evidence type="ECO:0000313" key="1">
    <source>
        <dbReference type="EMBL" id="MDU9001529.1"/>
    </source>
</evidence>
<keyword evidence="1" id="KW-0614">Plasmid</keyword>
<geneLocation type="plasmid" evidence="1">
    <name>unnamed1</name>
</geneLocation>
<sequence length="43" mass="4638">MSSSTRPWPWLWQHYGKLTGTAADSPHGWHVSTAMSPAAGSAQ</sequence>
<protein>
    <submittedName>
        <fullName evidence="1">Uncharacterized protein</fullName>
    </submittedName>
</protein>
<evidence type="ECO:0000313" key="2">
    <source>
        <dbReference type="Proteomes" id="UP001257627"/>
    </source>
</evidence>
<dbReference type="RefSeq" id="WP_266944546.1">
    <property type="nucleotide sequence ID" value="NZ_JAPEMK010000002.1"/>
</dbReference>
<dbReference type="EMBL" id="JARAKF010000003">
    <property type="protein sequence ID" value="MDU9001529.1"/>
    <property type="molecule type" value="Genomic_DNA"/>
</dbReference>
<comment type="caution">
    <text evidence="1">The sequence shown here is derived from an EMBL/GenBank/DDBJ whole genome shotgun (WGS) entry which is preliminary data.</text>
</comment>
<organism evidence="1 2">
    <name type="scientific">Streptomyces mirabilis</name>
    <dbReference type="NCBI Taxonomy" id="68239"/>
    <lineage>
        <taxon>Bacteria</taxon>
        <taxon>Bacillati</taxon>
        <taxon>Actinomycetota</taxon>
        <taxon>Actinomycetes</taxon>
        <taxon>Kitasatosporales</taxon>
        <taxon>Streptomycetaceae</taxon>
        <taxon>Streptomyces</taxon>
    </lineage>
</organism>
<dbReference type="Proteomes" id="UP001257627">
    <property type="component" value="Unassembled WGS sequence"/>
</dbReference>
<gene>
    <name evidence="1" type="ORF">PU648_56830</name>
</gene>
<reference evidence="1 2" key="1">
    <citation type="submission" date="2023-02" db="EMBL/GenBank/DDBJ databases">
        <authorList>
            <person name="Maleckis M."/>
        </authorList>
    </citation>
    <scope>NUCLEOTIDE SEQUENCE [LARGE SCALE GENOMIC DNA]</scope>
    <source>
        <strain evidence="1 2">P8-A2</strain>
        <plasmid evidence="1">unnamed1</plasmid>
    </source>
</reference>
<proteinExistence type="predicted"/>
<keyword evidence="2" id="KW-1185">Reference proteome</keyword>
<accession>A0ABU3V6W2</accession>